<feature type="short sequence motif" description="DGA/G" evidence="4">
    <location>
        <begin position="156"/>
        <end position="158"/>
    </location>
</feature>
<comment type="caution">
    <text evidence="7">The sequence shown here is derived from an EMBL/GenBank/DDBJ whole genome shotgun (WGS) entry which is preliminary data.</text>
</comment>
<dbReference type="PANTHER" id="PTHR14226:SF76">
    <property type="entry name" value="NTE FAMILY PROTEIN RSSA"/>
    <property type="match status" value="1"/>
</dbReference>
<evidence type="ECO:0000259" key="6">
    <source>
        <dbReference type="PROSITE" id="PS51635"/>
    </source>
</evidence>
<feature type="domain" description="PNPLA" evidence="6">
    <location>
        <begin position="9"/>
        <end position="169"/>
    </location>
</feature>
<evidence type="ECO:0000256" key="2">
    <source>
        <dbReference type="ARBA" id="ARBA00022963"/>
    </source>
</evidence>
<gene>
    <name evidence="7" type="ORF">ACFPFU_00955</name>
</gene>
<accession>A0ABV9SV78</accession>
<feature type="transmembrane region" description="Helical" evidence="5">
    <location>
        <begin position="35"/>
        <end position="59"/>
    </location>
</feature>
<evidence type="ECO:0000256" key="5">
    <source>
        <dbReference type="SAM" id="Phobius"/>
    </source>
</evidence>
<dbReference type="InterPro" id="IPR016035">
    <property type="entry name" value="Acyl_Trfase/lysoPLipase"/>
</dbReference>
<reference evidence="8" key="1">
    <citation type="journal article" date="2019" name="Int. J. Syst. Evol. Microbiol.">
        <title>The Global Catalogue of Microorganisms (GCM) 10K type strain sequencing project: providing services to taxonomists for standard genome sequencing and annotation.</title>
        <authorList>
            <consortium name="The Broad Institute Genomics Platform"/>
            <consortium name="The Broad Institute Genome Sequencing Center for Infectious Disease"/>
            <person name="Wu L."/>
            <person name="Ma J."/>
        </authorList>
    </citation>
    <scope>NUCLEOTIDE SEQUENCE [LARGE SCALE GENOMIC DNA]</scope>
    <source>
        <strain evidence="8">CGMCC 4.7466</strain>
    </source>
</reference>
<evidence type="ECO:0000313" key="7">
    <source>
        <dbReference type="EMBL" id="MFC4870236.1"/>
    </source>
</evidence>
<feature type="short sequence motif" description="GXSXG" evidence="4">
    <location>
        <begin position="40"/>
        <end position="44"/>
    </location>
</feature>
<keyword evidence="5" id="KW-1133">Transmembrane helix</keyword>
<dbReference type="RefSeq" id="WP_377060601.1">
    <property type="nucleotide sequence ID" value="NZ_JBHSJJ010000001.1"/>
</dbReference>
<feature type="active site" description="Proton acceptor" evidence="4">
    <location>
        <position position="156"/>
    </location>
</feature>
<organism evidence="7 8">
    <name type="scientific">Negadavirga shengliensis</name>
    <dbReference type="NCBI Taxonomy" id="1389218"/>
    <lineage>
        <taxon>Bacteria</taxon>
        <taxon>Pseudomonadati</taxon>
        <taxon>Bacteroidota</taxon>
        <taxon>Cytophagia</taxon>
        <taxon>Cytophagales</taxon>
        <taxon>Cyclobacteriaceae</taxon>
        <taxon>Negadavirga</taxon>
    </lineage>
</organism>
<evidence type="ECO:0000313" key="8">
    <source>
        <dbReference type="Proteomes" id="UP001595818"/>
    </source>
</evidence>
<dbReference type="Proteomes" id="UP001595818">
    <property type="component" value="Unassembled WGS sequence"/>
</dbReference>
<keyword evidence="3 4" id="KW-0443">Lipid metabolism</keyword>
<evidence type="ECO:0000256" key="4">
    <source>
        <dbReference type="PROSITE-ProRule" id="PRU01161"/>
    </source>
</evidence>
<keyword evidence="2 4" id="KW-0442">Lipid degradation</keyword>
<feature type="active site" description="Nucleophile" evidence="4">
    <location>
        <position position="42"/>
    </location>
</feature>
<dbReference type="Gene3D" id="3.40.1090.10">
    <property type="entry name" value="Cytosolic phospholipase A2 catalytic domain"/>
    <property type="match status" value="1"/>
</dbReference>
<dbReference type="InterPro" id="IPR050301">
    <property type="entry name" value="NTE"/>
</dbReference>
<dbReference type="EMBL" id="JBHSJJ010000001">
    <property type="protein sequence ID" value="MFC4870236.1"/>
    <property type="molecule type" value="Genomic_DNA"/>
</dbReference>
<dbReference type="PROSITE" id="PS51635">
    <property type="entry name" value="PNPLA"/>
    <property type="match status" value="1"/>
</dbReference>
<dbReference type="PANTHER" id="PTHR14226">
    <property type="entry name" value="NEUROPATHY TARGET ESTERASE/SWISS CHEESE D.MELANOGASTER"/>
    <property type="match status" value="1"/>
</dbReference>
<keyword evidence="8" id="KW-1185">Reference proteome</keyword>
<dbReference type="Pfam" id="PF01734">
    <property type="entry name" value="Patatin"/>
    <property type="match status" value="1"/>
</dbReference>
<keyword evidence="5" id="KW-0472">Membrane</keyword>
<protein>
    <submittedName>
        <fullName evidence="7">Patatin-like phospholipase family protein</fullName>
    </submittedName>
</protein>
<evidence type="ECO:0000256" key="3">
    <source>
        <dbReference type="ARBA" id="ARBA00023098"/>
    </source>
</evidence>
<proteinExistence type="predicted"/>
<sequence length="296" mass="33303">MKAKKKVHLVLGSGGARGITHIGVIEELERNGFEIISVVGCSMGAIVGGLYCAGFLNIYKKWLLTLTRSKVFNLFDFTFTNNGFLKGEKIISKLQELTGDQNIEKFAIKFTAVATDVLHKKEVHFCNGNLYKALRASMGIPGVFTPMYEDDTFLVDGGVLNPLPLNLVKKCHPDEWIIAVNLNGNNPIILPEDNESVFKNWPWLKDLNLSIVNINKTKEVKKIPYFTIIDLISTSYDFTQDRLVELMIQLYPPNILVEIPRNACKVFDFHKAAELITMGKNLTEKALEGNIRLLKE</sequence>
<name>A0ABV9SV78_9BACT</name>
<comment type="caution">
    <text evidence="4">Lacks conserved residue(s) required for the propagation of feature annotation.</text>
</comment>
<evidence type="ECO:0000256" key="1">
    <source>
        <dbReference type="ARBA" id="ARBA00022801"/>
    </source>
</evidence>
<dbReference type="SUPFAM" id="SSF52151">
    <property type="entry name" value="FabD/lysophospholipase-like"/>
    <property type="match status" value="1"/>
</dbReference>
<keyword evidence="1 4" id="KW-0378">Hydrolase</keyword>
<dbReference type="InterPro" id="IPR002641">
    <property type="entry name" value="PNPLA_dom"/>
</dbReference>
<keyword evidence="5" id="KW-0812">Transmembrane</keyword>